<dbReference type="GO" id="GO:0032040">
    <property type="term" value="C:small-subunit processome"/>
    <property type="evidence" value="ECO:0007669"/>
    <property type="project" value="TreeGrafter"/>
</dbReference>
<dbReference type="AlphaFoldDB" id="A0A834TLY5"/>
<protein>
    <submittedName>
        <fullName evidence="2">U3 small nucleolar RNA-associated protein 10</fullName>
    </submittedName>
</protein>
<accession>A0A834TLY5</accession>
<dbReference type="OrthoDB" id="1422646at2759"/>
<reference evidence="2" key="1">
    <citation type="submission" date="2020-09" db="EMBL/GenBank/DDBJ databases">
        <title>Genome-Enabled Discovery of Anthraquinone Biosynthesis in Senna tora.</title>
        <authorList>
            <person name="Kang S.-H."/>
            <person name="Pandey R.P."/>
            <person name="Lee C.-M."/>
            <person name="Sim J.-S."/>
            <person name="Jeong J.-T."/>
            <person name="Choi B.-S."/>
            <person name="Jung M."/>
            <person name="Ginzburg D."/>
            <person name="Zhao K."/>
            <person name="Won S.Y."/>
            <person name="Oh T.-J."/>
            <person name="Yu Y."/>
            <person name="Kim N.-H."/>
            <person name="Lee O.R."/>
            <person name="Lee T.-H."/>
            <person name="Bashyal P."/>
            <person name="Kim T.-S."/>
            <person name="Lee W.-H."/>
            <person name="Kawkins C."/>
            <person name="Kim C.-K."/>
            <person name="Kim J.S."/>
            <person name="Ahn B.O."/>
            <person name="Rhee S.Y."/>
            <person name="Sohng J.K."/>
        </authorList>
    </citation>
    <scope>NUCLEOTIDE SEQUENCE</scope>
    <source>
        <tissue evidence="2">Leaf</tissue>
    </source>
</reference>
<organism evidence="2 3">
    <name type="scientific">Senna tora</name>
    <dbReference type="NCBI Taxonomy" id="362788"/>
    <lineage>
        <taxon>Eukaryota</taxon>
        <taxon>Viridiplantae</taxon>
        <taxon>Streptophyta</taxon>
        <taxon>Embryophyta</taxon>
        <taxon>Tracheophyta</taxon>
        <taxon>Spermatophyta</taxon>
        <taxon>Magnoliopsida</taxon>
        <taxon>eudicotyledons</taxon>
        <taxon>Gunneridae</taxon>
        <taxon>Pentapetalae</taxon>
        <taxon>rosids</taxon>
        <taxon>fabids</taxon>
        <taxon>Fabales</taxon>
        <taxon>Fabaceae</taxon>
        <taxon>Caesalpinioideae</taxon>
        <taxon>Cassia clade</taxon>
        <taxon>Senna</taxon>
    </lineage>
</organism>
<keyword evidence="3" id="KW-1185">Reference proteome</keyword>
<dbReference type="GO" id="GO:0000462">
    <property type="term" value="P:maturation of SSU-rRNA from tricistronic rRNA transcript (SSU-rRNA, 5.8S rRNA, LSU-rRNA)"/>
    <property type="evidence" value="ECO:0007669"/>
    <property type="project" value="TreeGrafter"/>
</dbReference>
<dbReference type="EMBL" id="JAAIUW010000007">
    <property type="protein sequence ID" value="KAF7823345.1"/>
    <property type="molecule type" value="Genomic_DNA"/>
</dbReference>
<dbReference type="PANTHER" id="PTHR13457:SF1">
    <property type="entry name" value="HEAT REPEAT-CONTAINING PROTEIN 1"/>
    <property type="match status" value="1"/>
</dbReference>
<sequence>MATTIAAQLEAVKSFAQSSDSQPLKRPFTRPSILFDPKVAADIDIQTIWSIALQGLEFLISSDERFKNYKNDLFSHRSIELDRELMGIEENNQINVSISSYLRLLSGYFVLPSSTKTLEYLIRRYKVHVYNTEDLILCALPYHDTHAFVRMVHILDTRNTKWAFLDGVKESGAPPPRKVIVQQCIQDKGIIDVLCSYASPTKKFQPSKNVISFCTAVFIEVLGTVTMVDDDLVKRILPFVISGLQPGIQGVSDHKAASLMIIGLLGNKVVLAPKLLNSLIRSIAEIARDEAKELTNLQWFRLSLIALINIIQSQKIDILPMKALEILKEIRNLAEILLELSKEFNIDRFLFILLESLIDCSWSNEHSQQALISIIEKVPMKNSVHYVVSKTLLSCVKLSQKKDNSISSVSGGWPNNILIAVNKKYPSELRGAVHQFLQDNKVHSRKDDSVYKILCKMSDGNLACLAPSIGFLKY</sequence>
<gene>
    <name evidence="2" type="ORF">G2W53_021489</name>
</gene>
<dbReference type="Pfam" id="PF12397">
    <property type="entry name" value="U3snoRNP10"/>
    <property type="match status" value="1"/>
</dbReference>
<dbReference type="GO" id="GO:0045943">
    <property type="term" value="P:positive regulation of transcription by RNA polymerase I"/>
    <property type="evidence" value="ECO:0007669"/>
    <property type="project" value="TreeGrafter"/>
</dbReference>
<name>A0A834TLY5_9FABA</name>
<evidence type="ECO:0000259" key="1">
    <source>
        <dbReference type="Pfam" id="PF12397"/>
    </source>
</evidence>
<dbReference type="Proteomes" id="UP000634136">
    <property type="component" value="Unassembled WGS sequence"/>
</dbReference>
<dbReference type="GO" id="GO:0030686">
    <property type="term" value="C:90S preribosome"/>
    <property type="evidence" value="ECO:0007669"/>
    <property type="project" value="TreeGrafter"/>
</dbReference>
<dbReference type="InterPro" id="IPR022125">
    <property type="entry name" value="U3snoRNP10_N"/>
</dbReference>
<evidence type="ECO:0000313" key="3">
    <source>
        <dbReference type="Proteomes" id="UP000634136"/>
    </source>
</evidence>
<dbReference type="GO" id="GO:0030515">
    <property type="term" value="F:snoRNA binding"/>
    <property type="evidence" value="ECO:0007669"/>
    <property type="project" value="TreeGrafter"/>
</dbReference>
<feature type="domain" description="U3 small nucleolar RNA-associated protein 10 N-terminal" evidence="1">
    <location>
        <begin position="232"/>
        <end position="357"/>
    </location>
</feature>
<dbReference type="PANTHER" id="PTHR13457">
    <property type="entry name" value="BAP28"/>
    <property type="match status" value="1"/>
</dbReference>
<dbReference type="GO" id="GO:0034455">
    <property type="term" value="C:t-UTP complex"/>
    <property type="evidence" value="ECO:0007669"/>
    <property type="project" value="TreeGrafter"/>
</dbReference>
<evidence type="ECO:0000313" key="2">
    <source>
        <dbReference type="EMBL" id="KAF7823345.1"/>
    </source>
</evidence>
<dbReference type="InterPro" id="IPR040191">
    <property type="entry name" value="UTP10"/>
</dbReference>
<proteinExistence type="predicted"/>
<comment type="caution">
    <text evidence="2">The sequence shown here is derived from an EMBL/GenBank/DDBJ whole genome shotgun (WGS) entry which is preliminary data.</text>
</comment>